<dbReference type="OrthoDB" id="7876889at2"/>
<protein>
    <submittedName>
        <fullName evidence="4">PRC-barrel domain protein</fullName>
    </submittedName>
</protein>
<feature type="domain" description="PRC-barrel" evidence="3">
    <location>
        <begin position="86"/>
        <end position="163"/>
    </location>
</feature>
<dbReference type="Gene3D" id="2.30.30.240">
    <property type="entry name" value="PRC-barrel domain"/>
    <property type="match status" value="1"/>
</dbReference>
<feature type="compositionally biased region" description="Polar residues" evidence="1">
    <location>
        <begin position="58"/>
        <end position="68"/>
    </location>
</feature>
<keyword evidence="2" id="KW-0732">Signal</keyword>
<feature type="region of interest" description="Disordered" evidence="1">
    <location>
        <begin position="22"/>
        <end position="70"/>
    </location>
</feature>
<feature type="signal peptide" evidence="2">
    <location>
        <begin position="1"/>
        <end position="21"/>
    </location>
</feature>
<dbReference type="RefSeq" id="WP_099556816.1">
    <property type="nucleotide sequence ID" value="NZ_LT960614.1"/>
</dbReference>
<sequence length="198" mass="20552">MKTLLTATSIAAMLALTPAMAQETAPAPSTDMTTPASPDTGSDMNKTMPEMAPADSAQMPSATDSTKTMADAGKSDQMFFADQQPGEVLSSEIVGETIYNASDENIGEVSDFVTDGQGQIKALVVSVGGFLGIGAKEVAVNYDKFTVIASGENESKVTLDTTKDALEKAPEFKTLAMKAAEKPLPATGMDTTTQPATQ</sequence>
<dbReference type="InterPro" id="IPR027275">
    <property type="entry name" value="PRC-brl_dom"/>
</dbReference>
<keyword evidence="5" id="KW-1185">Reference proteome</keyword>
<dbReference type="PANTHER" id="PTHR36505:SF1">
    <property type="entry name" value="BLR1072 PROTEIN"/>
    <property type="match status" value="1"/>
</dbReference>
<dbReference type="EMBL" id="LT960614">
    <property type="protein sequence ID" value="SON56430.1"/>
    <property type="molecule type" value="Genomic_DNA"/>
</dbReference>
<dbReference type="InterPro" id="IPR011033">
    <property type="entry name" value="PRC_barrel-like_sf"/>
</dbReference>
<dbReference type="Proteomes" id="UP000223606">
    <property type="component" value="Chromosome 1"/>
</dbReference>
<evidence type="ECO:0000259" key="3">
    <source>
        <dbReference type="Pfam" id="PF05239"/>
    </source>
</evidence>
<dbReference type="KEGG" id="hdi:HDIA_2889"/>
<dbReference type="PANTHER" id="PTHR36505">
    <property type="entry name" value="BLR1072 PROTEIN"/>
    <property type="match status" value="1"/>
</dbReference>
<feature type="chain" id="PRO_5012722548" evidence="2">
    <location>
        <begin position="22"/>
        <end position="198"/>
    </location>
</feature>
<dbReference type="Pfam" id="PF05239">
    <property type="entry name" value="PRC"/>
    <property type="match status" value="1"/>
</dbReference>
<organism evidence="4 5">
    <name type="scientific">Hartmannibacter diazotrophicus</name>
    <dbReference type="NCBI Taxonomy" id="1482074"/>
    <lineage>
        <taxon>Bacteria</taxon>
        <taxon>Pseudomonadati</taxon>
        <taxon>Pseudomonadota</taxon>
        <taxon>Alphaproteobacteria</taxon>
        <taxon>Hyphomicrobiales</taxon>
        <taxon>Pleomorphomonadaceae</taxon>
        <taxon>Hartmannibacter</taxon>
    </lineage>
</organism>
<evidence type="ECO:0000313" key="5">
    <source>
        <dbReference type="Proteomes" id="UP000223606"/>
    </source>
</evidence>
<dbReference type="SUPFAM" id="SSF50346">
    <property type="entry name" value="PRC-barrel domain"/>
    <property type="match status" value="1"/>
</dbReference>
<reference evidence="5" key="1">
    <citation type="submission" date="2017-09" db="EMBL/GenBank/DDBJ databases">
        <title>Genome sequence of Nannocystis excedens DSM 71.</title>
        <authorList>
            <person name="Blom J."/>
        </authorList>
    </citation>
    <scope>NUCLEOTIDE SEQUENCE [LARGE SCALE GENOMIC DNA]</scope>
    <source>
        <strain evidence="5">type strain: E19</strain>
    </source>
</reference>
<name>A0A2C9D8C8_9HYPH</name>
<proteinExistence type="predicted"/>
<feature type="compositionally biased region" description="Polar residues" evidence="1">
    <location>
        <begin position="30"/>
        <end position="45"/>
    </location>
</feature>
<evidence type="ECO:0000313" key="4">
    <source>
        <dbReference type="EMBL" id="SON56430.1"/>
    </source>
</evidence>
<accession>A0A2C9D8C8</accession>
<evidence type="ECO:0000256" key="2">
    <source>
        <dbReference type="SAM" id="SignalP"/>
    </source>
</evidence>
<gene>
    <name evidence="4" type="ORF">HDIA_2889</name>
</gene>
<dbReference type="AlphaFoldDB" id="A0A2C9D8C8"/>
<evidence type="ECO:0000256" key="1">
    <source>
        <dbReference type="SAM" id="MobiDB-lite"/>
    </source>
</evidence>